<evidence type="ECO:0000313" key="2">
    <source>
        <dbReference type="EMBL" id="QIP42710.1"/>
    </source>
</evidence>
<protein>
    <submittedName>
        <fullName evidence="2">Uncharacterized protein</fullName>
    </submittedName>
</protein>
<dbReference type="AlphaFoldDB" id="A0A6G9D0X1"/>
<dbReference type="EMBL" id="CP050124">
    <property type="protein sequence ID" value="QIP42710.1"/>
    <property type="molecule type" value="Genomic_DNA"/>
</dbReference>
<proteinExistence type="predicted"/>
<gene>
    <name evidence="2" type="ORF">G9444_5467</name>
</gene>
<accession>A0A6G9D0X1</accession>
<sequence>MSKILETFDVRGNPVSSASDETAIEARRYR</sequence>
<evidence type="ECO:0000256" key="1">
    <source>
        <dbReference type="SAM" id="MobiDB-lite"/>
    </source>
</evidence>
<feature type="region of interest" description="Disordered" evidence="1">
    <location>
        <begin position="1"/>
        <end position="30"/>
    </location>
</feature>
<name>A0A6G9D0X1_RHOER</name>
<reference evidence="2 3" key="1">
    <citation type="submission" date="2020-03" db="EMBL/GenBank/DDBJ databases">
        <title>Screen low temperature-resistant strains for efficient degradation of petroleum hydrocarbons under the low temperature.</title>
        <authorList>
            <person name="Wang Y."/>
            <person name="Chen J."/>
        </authorList>
    </citation>
    <scope>NUCLEOTIDE SEQUENCE [LARGE SCALE GENOMIC DNA]</scope>
    <source>
        <strain evidence="2 3">KB1</strain>
    </source>
</reference>
<organism evidence="2 3">
    <name type="scientific">Rhodococcus erythropolis</name>
    <name type="common">Arthrobacter picolinophilus</name>
    <dbReference type="NCBI Taxonomy" id="1833"/>
    <lineage>
        <taxon>Bacteria</taxon>
        <taxon>Bacillati</taxon>
        <taxon>Actinomycetota</taxon>
        <taxon>Actinomycetes</taxon>
        <taxon>Mycobacteriales</taxon>
        <taxon>Nocardiaceae</taxon>
        <taxon>Rhodococcus</taxon>
        <taxon>Rhodococcus erythropolis group</taxon>
    </lineage>
</organism>
<evidence type="ECO:0000313" key="3">
    <source>
        <dbReference type="Proteomes" id="UP000502345"/>
    </source>
</evidence>
<dbReference type="Proteomes" id="UP000502345">
    <property type="component" value="Chromosome"/>
</dbReference>